<evidence type="ECO:0000256" key="3">
    <source>
        <dbReference type="ARBA" id="ARBA00022801"/>
    </source>
</evidence>
<reference evidence="7 8" key="1">
    <citation type="journal article" date="2014" name="Nat. Commun.">
        <title>Physiological and genomic features of highly alkaliphilic hydrogen-utilizing Betaproteobacteria from a continental serpentinizing site.</title>
        <authorList>
            <person name="Suzuki S."/>
            <person name="Kuenen J.G."/>
            <person name="Schipper K."/>
            <person name="van der Velde S."/>
            <person name="Ishii S."/>
            <person name="Wu A."/>
            <person name="Sorokin D.Y."/>
            <person name="Tenney A."/>
            <person name="Meng X.Y."/>
            <person name="Morrill P.L."/>
            <person name="Kamagata Y."/>
            <person name="Muyzer G."/>
            <person name="Nealson K.H."/>
        </authorList>
    </citation>
    <scope>NUCLEOTIDE SEQUENCE [LARGE SCALE GENOMIC DNA]</scope>
    <source>
        <strain evidence="7 8">B1</strain>
    </source>
</reference>
<keyword evidence="5" id="KW-0482">Metalloprotease</keyword>
<dbReference type="SUPFAM" id="SSF102712">
    <property type="entry name" value="JAB1/MPN domain"/>
    <property type="match status" value="1"/>
</dbReference>
<dbReference type="RefSeq" id="WP_082027201.1">
    <property type="nucleotide sequence ID" value="NZ_AP014569.1"/>
</dbReference>
<evidence type="ECO:0000259" key="6">
    <source>
        <dbReference type="Pfam" id="PF14464"/>
    </source>
</evidence>
<evidence type="ECO:0000256" key="4">
    <source>
        <dbReference type="ARBA" id="ARBA00022833"/>
    </source>
</evidence>
<protein>
    <recommendedName>
        <fullName evidence="6">JAB domain-containing protein</fullName>
    </recommendedName>
</protein>
<name>A0A060NVH7_9BURK</name>
<dbReference type="HOGENOM" id="CLU_123228_0_0_4"/>
<dbReference type="EMBL" id="AP014569">
    <property type="protein sequence ID" value="BAO82879.1"/>
    <property type="molecule type" value="Genomic_DNA"/>
</dbReference>
<evidence type="ECO:0000313" key="8">
    <source>
        <dbReference type="Proteomes" id="UP000066014"/>
    </source>
</evidence>
<keyword evidence="2" id="KW-0479">Metal-binding</keyword>
<evidence type="ECO:0000256" key="2">
    <source>
        <dbReference type="ARBA" id="ARBA00022723"/>
    </source>
</evidence>
<dbReference type="GO" id="GO:0008237">
    <property type="term" value="F:metallopeptidase activity"/>
    <property type="evidence" value="ECO:0007669"/>
    <property type="project" value="UniProtKB-KW"/>
</dbReference>
<keyword evidence="3" id="KW-0378">Hydrolase</keyword>
<feature type="domain" description="JAB" evidence="6">
    <location>
        <begin position="27"/>
        <end position="134"/>
    </location>
</feature>
<dbReference type="OrthoDB" id="8763200at2"/>
<dbReference type="Pfam" id="PF14464">
    <property type="entry name" value="Prok-JAB"/>
    <property type="match status" value="1"/>
</dbReference>
<proteinExistence type="predicted"/>
<organism evidence="7 8">
    <name type="scientific">Serpentinimonas maccroryi</name>
    <dbReference type="NCBI Taxonomy" id="1458426"/>
    <lineage>
        <taxon>Bacteria</taxon>
        <taxon>Pseudomonadati</taxon>
        <taxon>Pseudomonadota</taxon>
        <taxon>Betaproteobacteria</taxon>
        <taxon>Burkholderiales</taxon>
        <taxon>Comamonadaceae</taxon>
        <taxon>Serpentinimonas</taxon>
    </lineage>
</organism>
<keyword evidence="1" id="KW-0645">Protease</keyword>
<dbReference type="InterPro" id="IPR028090">
    <property type="entry name" value="JAB_dom_prok"/>
</dbReference>
<sequence length="163" mass="18456">MKTWKGRTADSTFAVELQASVLGVLDRYCRDAGSVETGGILIGCYSDDLTLAIVSEATPPPTDSKQSRFWFVRGVSGLREMLQARWRAKERTFYIGEWHFHPVNHVEPSSEDFGQMIEISRGREYDCKEPLLLILGASSYDGRRIFRAFVCPAEESPKEFLGR</sequence>
<dbReference type="STRING" id="1458426.SMCB_0651"/>
<accession>A0A060NVH7</accession>
<keyword evidence="4" id="KW-0862">Zinc</keyword>
<dbReference type="GO" id="GO:0006508">
    <property type="term" value="P:proteolysis"/>
    <property type="evidence" value="ECO:0007669"/>
    <property type="project" value="UniProtKB-KW"/>
</dbReference>
<dbReference type="KEGG" id="cbab:SMCB_0651"/>
<evidence type="ECO:0000256" key="5">
    <source>
        <dbReference type="ARBA" id="ARBA00023049"/>
    </source>
</evidence>
<dbReference type="GO" id="GO:0046872">
    <property type="term" value="F:metal ion binding"/>
    <property type="evidence" value="ECO:0007669"/>
    <property type="project" value="UniProtKB-KW"/>
</dbReference>
<gene>
    <name evidence="7" type="ORF">SMCB_0651</name>
</gene>
<evidence type="ECO:0000256" key="1">
    <source>
        <dbReference type="ARBA" id="ARBA00022670"/>
    </source>
</evidence>
<dbReference type="Proteomes" id="UP000066014">
    <property type="component" value="Chromosome"/>
</dbReference>
<dbReference type="Gene3D" id="3.40.140.10">
    <property type="entry name" value="Cytidine Deaminase, domain 2"/>
    <property type="match status" value="1"/>
</dbReference>
<dbReference type="AlphaFoldDB" id="A0A060NVH7"/>
<evidence type="ECO:0000313" key="7">
    <source>
        <dbReference type="EMBL" id="BAO82879.1"/>
    </source>
</evidence>
<keyword evidence="8" id="KW-1185">Reference proteome</keyword>